<gene>
    <name evidence="5" type="ORF">BP5796_04701</name>
</gene>
<dbReference type="EMBL" id="PDLN01000006">
    <property type="protein sequence ID" value="RDW83210.1"/>
    <property type="molecule type" value="Genomic_DNA"/>
</dbReference>
<dbReference type="SMART" id="SM00906">
    <property type="entry name" value="Fungal_trans"/>
    <property type="match status" value="1"/>
</dbReference>
<organism evidence="5 6">
    <name type="scientific">Coleophoma crateriformis</name>
    <dbReference type="NCBI Taxonomy" id="565419"/>
    <lineage>
        <taxon>Eukaryota</taxon>
        <taxon>Fungi</taxon>
        <taxon>Dikarya</taxon>
        <taxon>Ascomycota</taxon>
        <taxon>Pezizomycotina</taxon>
        <taxon>Leotiomycetes</taxon>
        <taxon>Helotiales</taxon>
        <taxon>Dermateaceae</taxon>
        <taxon>Coleophoma</taxon>
    </lineage>
</organism>
<keyword evidence="2" id="KW-0539">Nucleus</keyword>
<dbReference type="Proteomes" id="UP000256328">
    <property type="component" value="Unassembled WGS sequence"/>
</dbReference>
<dbReference type="PANTHER" id="PTHR31001:SF87">
    <property type="entry name" value="COL-21"/>
    <property type="match status" value="1"/>
</dbReference>
<evidence type="ECO:0000256" key="1">
    <source>
        <dbReference type="ARBA" id="ARBA00004123"/>
    </source>
</evidence>
<dbReference type="GO" id="GO:0003677">
    <property type="term" value="F:DNA binding"/>
    <property type="evidence" value="ECO:0007669"/>
    <property type="project" value="InterPro"/>
</dbReference>
<protein>
    <recommendedName>
        <fullName evidence="4">Xylanolytic transcriptional activator regulatory domain-containing protein</fullName>
    </recommendedName>
</protein>
<name>A0A3D8SAB5_9HELO</name>
<sequence>MSITSLLFFETDLSGRPLETIDGDNHESRRKSLPADETGSNPYFQDPSLIHQAGYLLMSGSNTFNDLRQALNEETHGLQEFTTVRAKAIPSRRLEETFWMLAAELPSKPVIDELVDIYFAEVNWYYHILVRCYFDELYVAWGKASKGRTSDVKNDYHEGVSKDLLHVPALLFQVLAIALQFAPTSAGAVKKLGVHGLLARDRLSCKYSTKGLNVMTIIGHQHITISAVQHDLLRASWLKNCGQGTESWHSLGDAIRKAQELSLYQNSKIRPSESCSVGEKLKMIWNDEYKRRLWVTLFSWDSHMALALGRPRIINASDCDIKTPMDCDTPRDPSTTIPTPYASENDTMPTSFYPSILGYSIAQMVHEMRTTGANKRFPRNYQVIGDMHRRILSLLDTVPPVFRVQNPDISWDSRCPNLPRQREQIFMAVNSLLLGLHRSHIHTQPESREAAIEAALSVLQAQQRFFDLTPRNQYRFFGLAFFTMDAATFLSAATMLHRLIDAQLRERIDFALHQALIRLEALQDVNPLARSGVKLLRYCFQKIQYSPRHTDQVPPNLGHSAFHTSPGVYATPLLSSTSQDSLGGLQSEPCSTSEIFQTQSLIPESTIQDVASELNTFEVSYWIEQVNQIPMEDFGPGSSTWDTLFGQSNGAFN</sequence>
<dbReference type="CDD" id="cd12148">
    <property type="entry name" value="fungal_TF_MHR"/>
    <property type="match status" value="1"/>
</dbReference>
<feature type="region of interest" description="Disordered" evidence="3">
    <location>
        <begin position="324"/>
        <end position="343"/>
    </location>
</feature>
<dbReference type="Pfam" id="PF04082">
    <property type="entry name" value="Fungal_trans"/>
    <property type="match status" value="1"/>
</dbReference>
<comment type="caution">
    <text evidence="5">The sequence shown here is derived from an EMBL/GenBank/DDBJ whole genome shotgun (WGS) entry which is preliminary data.</text>
</comment>
<keyword evidence="6" id="KW-1185">Reference proteome</keyword>
<feature type="region of interest" description="Disordered" evidence="3">
    <location>
        <begin position="19"/>
        <end position="40"/>
    </location>
</feature>
<accession>A0A3D8SAB5</accession>
<evidence type="ECO:0000256" key="3">
    <source>
        <dbReference type="SAM" id="MobiDB-lite"/>
    </source>
</evidence>
<dbReference type="InterPro" id="IPR007219">
    <property type="entry name" value="XnlR_reg_dom"/>
</dbReference>
<evidence type="ECO:0000313" key="6">
    <source>
        <dbReference type="Proteomes" id="UP000256328"/>
    </source>
</evidence>
<proteinExistence type="predicted"/>
<dbReference type="AlphaFoldDB" id="A0A3D8SAB5"/>
<dbReference type="GO" id="GO:0006351">
    <property type="term" value="P:DNA-templated transcription"/>
    <property type="evidence" value="ECO:0007669"/>
    <property type="project" value="InterPro"/>
</dbReference>
<dbReference type="PANTHER" id="PTHR31001">
    <property type="entry name" value="UNCHARACTERIZED TRANSCRIPTIONAL REGULATORY PROTEIN"/>
    <property type="match status" value="1"/>
</dbReference>
<feature type="compositionally biased region" description="Polar residues" evidence="3">
    <location>
        <begin position="332"/>
        <end position="343"/>
    </location>
</feature>
<reference evidence="5 6" key="1">
    <citation type="journal article" date="2018" name="IMA Fungus">
        <title>IMA Genome-F 9: Draft genome sequence of Annulohypoxylon stygium, Aspergillus mulundensis, Berkeleyomyces basicola (syn. Thielaviopsis basicola), Ceratocystis smalleyi, two Cercospora beticola strains, Coleophoma cylindrospora, Fusarium fracticaudum, Phialophora cf. hyalina, and Morchella septimelata.</title>
        <authorList>
            <person name="Wingfield B.D."/>
            <person name="Bills G.F."/>
            <person name="Dong Y."/>
            <person name="Huang W."/>
            <person name="Nel W.J."/>
            <person name="Swalarsk-Parry B.S."/>
            <person name="Vaghefi N."/>
            <person name="Wilken P.M."/>
            <person name="An Z."/>
            <person name="de Beer Z.W."/>
            <person name="De Vos L."/>
            <person name="Chen L."/>
            <person name="Duong T.A."/>
            <person name="Gao Y."/>
            <person name="Hammerbacher A."/>
            <person name="Kikkert J.R."/>
            <person name="Li Y."/>
            <person name="Li H."/>
            <person name="Li K."/>
            <person name="Li Q."/>
            <person name="Liu X."/>
            <person name="Ma X."/>
            <person name="Naidoo K."/>
            <person name="Pethybridge S.J."/>
            <person name="Sun J."/>
            <person name="Steenkamp E.T."/>
            <person name="van der Nest M.A."/>
            <person name="van Wyk S."/>
            <person name="Wingfield M.J."/>
            <person name="Xiong C."/>
            <person name="Yue Q."/>
            <person name="Zhang X."/>
        </authorList>
    </citation>
    <scope>NUCLEOTIDE SEQUENCE [LARGE SCALE GENOMIC DNA]</scope>
    <source>
        <strain evidence="5 6">BP5796</strain>
    </source>
</reference>
<dbReference type="GO" id="GO:0008270">
    <property type="term" value="F:zinc ion binding"/>
    <property type="evidence" value="ECO:0007669"/>
    <property type="project" value="InterPro"/>
</dbReference>
<comment type="subcellular location">
    <subcellularLocation>
        <location evidence="1">Nucleus</location>
    </subcellularLocation>
</comment>
<evidence type="ECO:0000259" key="4">
    <source>
        <dbReference type="SMART" id="SM00906"/>
    </source>
</evidence>
<evidence type="ECO:0000256" key="2">
    <source>
        <dbReference type="ARBA" id="ARBA00023242"/>
    </source>
</evidence>
<dbReference type="GO" id="GO:0005634">
    <property type="term" value="C:nucleus"/>
    <property type="evidence" value="ECO:0007669"/>
    <property type="project" value="UniProtKB-SubCell"/>
</dbReference>
<evidence type="ECO:0000313" key="5">
    <source>
        <dbReference type="EMBL" id="RDW83210.1"/>
    </source>
</evidence>
<feature type="domain" description="Xylanolytic transcriptional activator regulatory" evidence="4">
    <location>
        <begin position="247"/>
        <end position="330"/>
    </location>
</feature>
<dbReference type="InterPro" id="IPR050613">
    <property type="entry name" value="Sec_Metabolite_Reg"/>
</dbReference>
<dbReference type="OrthoDB" id="5344325at2759"/>